<dbReference type="EMBL" id="GBRH01228598">
    <property type="protein sequence ID" value="JAD69297.1"/>
    <property type="molecule type" value="Transcribed_RNA"/>
</dbReference>
<dbReference type="AlphaFoldDB" id="A0A0A9CCR2"/>
<accession>A0A0A9CCR2</accession>
<sequence length="41" mass="4909">MSSLHIESSDFNLARIVHIKFSNQRFLQRPKRQRLLPTKKS</sequence>
<evidence type="ECO:0000313" key="1">
    <source>
        <dbReference type="EMBL" id="JAD69297.1"/>
    </source>
</evidence>
<name>A0A0A9CCR2_ARUDO</name>
<proteinExistence type="predicted"/>
<reference evidence="1" key="2">
    <citation type="journal article" date="2015" name="Data Brief">
        <title>Shoot transcriptome of the giant reed, Arundo donax.</title>
        <authorList>
            <person name="Barrero R.A."/>
            <person name="Guerrero F.D."/>
            <person name="Moolhuijzen P."/>
            <person name="Goolsby J.A."/>
            <person name="Tidwell J."/>
            <person name="Bellgard S.E."/>
            <person name="Bellgard M.I."/>
        </authorList>
    </citation>
    <scope>NUCLEOTIDE SEQUENCE</scope>
    <source>
        <tissue evidence="1">Shoot tissue taken approximately 20 cm above the soil surface</tissue>
    </source>
</reference>
<organism evidence="1">
    <name type="scientific">Arundo donax</name>
    <name type="common">Giant reed</name>
    <name type="synonym">Donax arundinaceus</name>
    <dbReference type="NCBI Taxonomy" id="35708"/>
    <lineage>
        <taxon>Eukaryota</taxon>
        <taxon>Viridiplantae</taxon>
        <taxon>Streptophyta</taxon>
        <taxon>Embryophyta</taxon>
        <taxon>Tracheophyta</taxon>
        <taxon>Spermatophyta</taxon>
        <taxon>Magnoliopsida</taxon>
        <taxon>Liliopsida</taxon>
        <taxon>Poales</taxon>
        <taxon>Poaceae</taxon>
        <taxon>PACMAD clade</taxon>
        <taxon>Arundinoideae</taxon>
        <taxon>Arundineae</taxon>
        <taxon>Arundo</taxon>
    </lineage>
</organism>
<reference evidence="1" key="1">
    <citation type="submission" date="2014-09" db="EMBL/GenBank/DDBJ databases">
        <authorList>
            <person name="Magalhaes I.L.F."/>
            <person name="Oliveira U."/>
            <person name="Santos F.R."/>
            <person name="Vidigal T.H.D.A."/>
            <person name="Brescovit A.D."/>
            <person name="Santos A.J."/>
        </authorList>
    </citation>
    <scope>NUCLEOTIDE SEQUENCE</scope>
    <source>
        <tissue evidence="1">Shoot tissue taken approximately 20 cm above the soil surface</tissue>
    </source>
</reference>
<protein>
    <submittedName>
        <fullName evidence="1">Uncharacterized protein</fullName>
    </submittedName>
</protein>